<dbReference type="Gene3D" id="6.10.250.3130">
    <property type="match status" value="1"/>
</dbReference>
<keyword evidence="8" id="KW-1185">Reference proteome</keyword>
<keyword evidence="2 4" id="KW-0687">Ribonucleoprotein</keyword>
<evidence type="ECO:0000256" key="6">
    <source>
        <dbReference type="RuleBase" id="RU004524"/>
    </source>
</evidence>
<comment type="function">
    <text evidence="4">Forms an intersubunit bridge (bridge B4) with the 23S rRNA of the 50S subunit in the ribosome.</text>
</comment>
<gene>
    <name evidence="4" type="primary">rpsO</name>
    <name evidence="7" type="ORF">D0C36_19065</name>
</gene>
<comment type="similarity">
    <text evidence="4 5">Belongs to the universal ribosomal protein uS15 family.</text>
</comment>
<protein>
    <recommendedName>
        <fullName evidence="4">Small ribosomal subunit protein uS15</fullName>
    </recommendedName>
</protein>
<evidence type="ECO:0000256" key="5">
    <source>
        <dbReference type="RuleBase" id="RU003919"/>
    </source>
</evidence>
<dbReference type="OrthoDB" id="9799262at2"/>
<comment type="subunit">
    <text evidence="3 4">Part of the 30S ribosomal subunit. Forms a bridge to the 50S subunit in the 70S ribosome, contacting the 23S rRNA.</text>
</comment>
<dbReference type="Proteomes" id="UP000264217">
    <property type="component" value="Unassembled WGS sequence"/>
</dbReference>
<comment type="function">
    <text evidence="4 6">One of the primary rRNA binding proteins, it binds directly to 16S rRNA where it helps nucleate assembly of the platform of the 30S subunit by binding and bridging several RNA helices of the 16S rRNA.</text>
</comment>
<dbReference type="InterPro" id="IPR009068">
    <property type="entry name" value="uS15_NS1_RNA-bd_sf"/>
</dbReference>
<organism evidence="7 8">
    <name type="scientific">Mucilaginibacter conchicola</name>
    <dbReference type="NCBI Taxonomy" id="2303333"/>
    <lineage>
        <taxon>Bacteria</taxon>
        <taxon>Pseudomonadati</taxon>
        <taxon>Bacteroidota</taxon>
        <taxon>Sphingobacteriia</taxon>
        <taxon>Sphingobacteriales</taxon>
        <taxon>Sphingobacteriaceae</taxon>
        <taxon>Mucilaginibacter</taxon>
    </lineage>
</organism>
<keyword evidence="4 6" id="KW-0699">rRNA-binding</keyword>
<dbReference type="HAMAP" id="MF_01343_B">
    <property type="entry name" value="Ribosomal_uS15_B"/>
    <property type="match status" value="1"/>
</dbReference>
<dbReference type="CDD" id="cd00353">
    <property type="entry name" value="Ribosomal_S15p_S13e"/>
    <property type="match status" value="1"/>
</dbReference>
<evidence type="ECO:0000313" key="8">
    <source>
        <dbReference type="Proteomes" id="UP000264217"/>
    </source>
</evidence>
<dbReference type="FunFam" id="1.10.287.10:FF:000002">
    <property type="entry name" value="30S ribosomal protein S15"/>
    <property type="match status" value="1"/>
</dbReference>
<keyword evidence="1 4" id="KW-0689">Ribosomal protein</keyword>
<dbReference type="Pfam" id="PF00312">
    <property type="entry name" value="Ribosomal_S15"/>
    <property type="match status" value="1"/>
</dbReference>
<dbReference type="SMART" id="SM01387">
    <property type="entry name" value="Ribosomal_S15"/>
    <property type="match status" value="1"/>
</dbReference>
<dbReference type="InterPro" id="IPR000589">
    <property type="entry name" value="Ribosomal_uS15"/>
</dbReference>
<dbReference type="GO" id="GO:0003735">
    <property type="term" value="F:structural constituent of ribosome"/>
    <property type="evidence" value="ECO:0007669"/>
    <property type="project" value="InterPro"/>
</dbReference>
<dbReference type="GO" id="GO:0019843">
    <property type="term" value="F:rRNA binding"/>
    <property type="evidence" value="ECO:0007669"/>
    <property type="project" value="UniProtKB-UniRule"/>
</dbReference>
<dbReference type="InterPro" id="IPR005290">
    <property type="entry name" value="Ribosomal_uS15_bac-type"/>
</dbReference>
<accession>A0A372NRR4</accession>
<keyword evidence="4 6" id="KW-0694">RNA-binding</keyword>
<name>A0A372NRR4_9SPHI</name>
<dbReference type="AlphaFoldDB" id="A0A372NRR4"/>
<dbReference type="GO" id="GO:0006412">
    <property type="term" value="P:translation"/>
    <property type="evidence" value="ECO:0007669"/>
    <property type="project" value="UniProtKB-UniRule"/>
</dbReference>
<dbReference type="PROSITE" id="PS00362">
    <property type="entry name" value="RIBOSOMAL_S15"/>
    <property type="match status" value="1"/>
</dbReference>
<dbReference type="SUPFAM" id="SSF47060">
    <property type="entry name" value="S15/NS1 RNA-binding domain"/>
    <property type="match status" value="1"/>
</dbReference>
<dbReference type="GO" id="GO:0022627">
    <property type="term" value="C:cytosolic small ribosomal subunit"/>
    <property type="evidence" value="ECO:0007669"/>
    <property type="project" value="TreeGrafter"/>
</dbReference>
<evidence type="ECO:0000256" key="4">
    <source>
        <dbReference type="HAMAP-Rule" id="MF_01343"/>
    </source>
</evidence>
<dbReference type="NCBIfam" id="TIGR00952">
    <property type="entry name" value="S15_bact"/>
    <property type="match status" value="1"/>
</dbReference>
<evidence type="ECO:0000256" key="2">
    <source>
        <dbReference type="ARBA" id="ARBA00023274"/>
    </source>
</evidence>
<comment type="caution">
    <text evidence="7">The sequence shown here is derived from an EMBL/GenBank/DDBJ whole genome shotgun (WGS) entry which is preliminary data.</text>
</comment>
<evidence type="ECO:0000256" key="1">
    <source>
        <dbReference type="ARBA" id="ARBA00022980"/>
    </source>
</evidence>
<dbReference type="PANTHER" id="PTHR23321">
    <property type="entry name" value="RIBOSOMAL PROTEIN S15, BACTERIAL AND ORGANELLAR"/>
    <property type="match status" value="1"/>
</dbReference>
<evidence type="ECO:0000313" key="7">
    <source>
        <dbReference type="EMBL" id="RFZ91045.1"/>
    </source>
</evidence>
<evidence type="ECO:0000256" key="3">
    <source>
        <dbReference type="ARBA" id="ARBA00064542"/>
    </source>
</evidence>
<dbReference type="EMBL" id="QWDC01000003">
    <property type="protein sequence ID" value="RFZ91045.1"/>
    <property type="molecule type" value="Genomic_DNA"/>
</dbReference>
<dbReference type="PANTHER" id="PTHR23321:SF26">
    <property type="entry name" value="SMALL RIBOSOMAL SUBUNIT PROTEIN US15M"/>
    <property type="match status" value="1"/>
</dbReference>
<sequence length="92" mass="10348">MYLSKEAKAELFAKHGKGATDTGSAEGQVALFTTRIAHLTGHLKNNKKDFSTQLSLQKLVGKRRALLAYLYNKDIERYRAIIKALSLRDIIK</sequence>
<dbReference type="RefSeq" id="WP_117393247.1">
    <property type="nucleotide sequence ID" value="NZ_QWDC01000003.1"/>
</dbReference>
<reference evidence="7 8" key="1">
    <citation type="submission" date="2018-08" db="EMBL/GenBank/DDBJ databases">
        <title>Mucilaginibacter sp. MYSH2.</title>
        <authorList>
            <person name="Seo T."/>
        </authorList>
    </citation>
    <scope>NUCLEOTIDE SEQUENCE [LARGE SCALE GENOMIC DNA]</scope>
    <source>
        <strain evidence="7 8">MYSH2</strain>
    </source>
</reference>
<dbReference type="Gene3D" id="1.10.287.10">
    <property type="entry name" value="S15/NS1, RNA-binding"/>
    <property type="match status" value="1"/>
</dbReference>
<proteinExistence type="inferred from homology"/>